<dbReference type="GO" id="GO:0003684">
    <property type="term" value="F:damaged DNA binding"/>
    <property type="evidence" value="ECO:0007669"/>
    <property type="project" value="InterPro"/>
</dbReference>
<dbReference type="AlphaFoldDB" id="A0A240U446"/>
<evidence type="ECO:0000256" key="5">
    <source>
        <dbReference type="ARBA" id="ARBA00023236"/>
    </source>
</evidence>
<keyword evidence="9" id="KW-1185">Reference proteome</keyword>
<gene>
    <name evidence="8" type="ORF">CBP34_11625</name>
</gene>
<dbReference type="InterPro" id="IPR017961">
    <property type="entry name" value="DNA_pol_Y-fam_little_finger"/>
</dbReference>
<evidence type="ECO:0000256" key="2">
    <source>
        <dbReference type="ARBA" id="ARBA00022763"/>
    </source>
</evidence>
<sequence>MYALVDGNNFYVSCERVFRPSLDGRPVVVLSNNDGCAIARSNEAKALGIKMGAPWFQIRHLEETEGLVALSANFTLYGDMSDRMMSVAAGLGPVQEIYSIDESFIGLQGVRGDLTQRSRAIRERIDRWVGIPCGVGIGQTKTLAKLANYIAKTAERKPGSYPKELSQVCNLTTLPAQDLDDVLAATLVEEVWGVGRKIAAQLHEGGIHTVLDLARMDPATIRRRWRVVLERTVRELQGMQCIDLDDAPAPKKEIACTRSFGQAITELPPLVEAVSEFASRAAEKLRKQGSLASQLLVFAHTSPFRPGPRFNKSVVVPLRRPTADTGKLVWAAAMGMRRMYEPGYKMAKAGVMLLDLVPGSVLQGELNLEEEDQRDRTKLMVALDALNGRYGKGTVHSASTGGTNKGKDWGMKQERRTPQYTTRWEDMPVARA</sequence>
<dbReference type="Pfam" id="PF00817">
    <property type="entry name" value="IMS"/>
    <property type="match status" value="1"/>
</dbReference>
<keyword evidence="2" id="KW-0227">DNA damage</keyword>
<dbReference type="Gene3D" id="3.30.70.270">
    <property type="match status" value="1"/>
</dbReference>
<dbReference type="KEGG" id="acin:CBP34_11625"/>
<dbReference type="SUPFAM" id="SSF56672">
    <property type="entry name" value="DNA/RNA polymerases"/>
    <property type="match status" value="1"/>
</dbReference>
<dbReference type="GO" id="GO:0042276">
    <property type="term" value="P:error-prone translesion synthesis"/>
    <property type="evidence" value="ECO:0007669"/>
    <property type="project" value="TreeGrafter"/>
</dbReference>
<protein>
    <submittedName>
        <fullName evidence="8">DNA polymerase V subunit UmuC</fullName>
    </submittedName>
</protein>
<proteinExistence type="inferred from homology"/>
<dbReference type="Gene3D" id="1.10.150.20">
    <property type="entry name" value="5' to 3' exonuclease, C-terminal subdomain"/>
    <property type="match status" value="1"/>
</dbReference>
<dbReference type="PROSITE" id="PS50173">
    <property type="entry name" value="UMUC"/>
    <property type="match status" value="1"/>
</dbReference>
<reference evidence="8 9" key="1">
    <citation type="submission" date="2017-05" db="EMBL/GenBank/DDBJ databases">
        <title>Polyphasic characterization of four soil-derived phenanthrene-degrading Acidovorax strains and proposal of Acidovorax phenanthrenivorans sp. nov.</title>
        <authorList>
            <person name="Singleton D.R."/>
            <person name="Lee J."/>
            <person name="Dickey A.N."/>
            <person name="Stroud A."/>
            <person name="Scholl E.H."/>
            <person name="Wright F.A."/>
            <person name="Aitken M.D."/>
        </authorList>
    </citation>
    <scope>NUCLEOTIDE SEQUENCE [LARGE SCALE GENOMIC DNA]</scope>
    <source>
        <strain evidence="8">NA3</strain>
    </source>
</reference>
<dbReference type="RefSeq" id="WP_094098103.1">
    <property type="nucleotide sequence ID" value="NZ_CP021361.1"/>
</dbReference>
<evidence type="ECO:0000313" key="8">
    <source>
        <dbReference type="EMBL" id="ART52173.1"/>
    </source>
</evidence>
<feature type="compositionally biased region" description="Basic and acidic residues" evidence="6">
    <location>
        <begin position="405"/>
        <end position="432"/>
    </location>
</feature>
<dbReference type="InterPro" id="IPR050116">
    <property type="entry name" value="DNA_polymerase-Y"/>
</dbReference>
<dbReference type="GO" id="GO:0009432">
    <property type="term" value="P:SOS response"/>
    <property type="evidence" value="ECO:0007669"/>
    <property type="project" value="UniProtKB-KW"/>
</dbReference>
<dbReference type="CDD" id="cd01700">
    <property type="entry name" value="PolY_Pol_V_umuC"/>
    <property type="match status" value="1"/>
</dbReference>
<keyword evidence="5" id="KW-0742">SOS response</keyword>
<keyword evidence="4" id="KW-0234">DNA repair</keyword>
<evidence type="ECO:0000259" key="7">
    <source>
        <dbReference type="PROSITE" id="PS50173"/>
    </source>
</evidence>
<name>A0A240U446_9BURK</name>
<accession>A0A240U446</accession>
<dbReference type="PANTHER" id="PTHR11076:SF34">
    <property type="entry name" value="PROTEIN UMUC"/>
    <property type="match status" value="1"/>
</dbReference>
<dbReference type="Pfam" id="PF11799">
    <property type="entry name" value="IMS_C"/>
    <property type="match status" value="1"/>
</dbReference>
<keyword evidence="3" id="KW-0741">SOS mutagenesis</keyword>
<evidence type="ECO:0000313" key="9">
    <source>
        <dbReference type="Proteomes" id="UP000194432"/>
    </source>
</evidence>
<dbReference type="InterPro" id="IPR043128">
    <property type="entry name" value="Rev_trsase/Diguanyl_cyclase"/>
</dbReference>
<dbReference type="InterPro" id="IPR043502">
    <property type="entry name" value="DNA/RNA_pol_sf"/>
</dbReference>
<evidence type="ECO:0000256" key="3">
    <source>
        <dbReference type="ARBA" id="ARBA00023199"/>
    </source>
</evidence>
<dbReference type="PANTHER" id="PTHR11076">
    <property type="entry name" value="DNA REPAIR POLYMERASE UMUC / TRANSFERASE FAMILY MEMBER"/>
    <property type="match status" value="1"/>
</dbReference>
<dbReference type="InterPro" id="IPR025188">
    <property type="entry name" value="DUF4113"/>
</dbReference>
<dbReference type="InterPro" id="IPR001126">
    <property type="entry name" value="UmuC"/>
</dbReference>
<dbReference type="GO" id="GO:0003887">
    <property type="term" value="F:DNA-directed DNA polymerase activity"/>
    <property type="evidence" value="ECO:0007669"/>
    <property type="project" value="TreeGrafter"/>
</dbReference>
<dbReference type="NCBIfam" id="NF002955">
    <property type="entry name" value="PRK03609.1"/>
    <property type="match status" value="1"/>
</dbReference>
<dbReference type="EMBL" id="CP021361">
    <property type="protein sequence ID" value="ART52173.1"/>
    <property type="molecule type" value="Genomic_DNA"/>
</dbReference>
<dbReference type="Gene3D" id="3.40.1170.60">
    <property type="match status" value="1"/>
</dbReference>
<dbReference type="GO" id="GO:0005829">
    <property type="term" value="C:cytosol"/>
    <property type="evidence" value="ECO:0007669"/>
    <property type="project" value="TreeGrafter"/>
</dbReference>
<feature type="domain" description="UmuC" evidence="7">
    <location>
        <begin position="2"/>
        <end position="195"/>
    </location>
</feature>
<evidence type="ECO:0000256" key="4">
    <source>
        <dbReference type="ARBA" id="ARBA00023204"/>
    </source>
</evidence>
<dbReference type="GO" id="GO:0006281">
    <property type="term" value="P:DNA repair"/>
    <property type="evidence" value="ECO:0007669"/>
    <property type="project" value="UniProtKB-KW"/>
</dbReference>
<evidence type="ECO:0000256" key="6">
    <source>
        <dbReference type="SAM" id="MobiDB-lite"/>
    </source>
</evidence>
<evidence type="ECO:0000256" key="1">
    <source>
        <dbReference type="ARBA" id="ARBA00010945"/>
    </source>
</evidence>
<dbReference type="Proteomes" id="UP000194432">
    <property type="component" value="Chromosome 1"/>
</dbReference>
<organism evidence="8 9">
    <name type="scientific">Acidovorax carolinensis</name>
    <dbReference type="NCBI Taxonomy" id="553814"/>
    <lineage>
        <taxon>Bacteria</taxon>
        <taxon>Pseudomonadati</taxon>
        <taxon>Pseudomonadota</taxon>
        <taxon>Betaproteobacteria</taxon>
        <taxon>Burkholderiales</taxon>
        <taxon>Comamonadaceae</taxon>
        <taxon>Acidovorax</taxon>
    </lineage>
</organism>
<dbReference type="Pfam" id="PF13438">
    <property type="entry name" value="DUF4113"/>
    <property type="match status" value="1"/>
</dbReference>
<feature type="region of interest" description="Disordered" evidence="6">
    <location>
        <begin position="394"/>
        <end position="432"/>
    </location>
</feature>
<comment type="similarity">
    <text evidence="1">Belongs to the DNA polymerase type-Y family.</text>
</comment>